<organism evidence="1 2">
    <name type="scientific">Chelativorans petroleitrophicus</name>
    <dbReference type="NCBI Taxonomy" id="2975484"/>
    <lineage>
        <taxon>Bacteria</taxon>
        <taxon>Pseudomonadati</taxon>
        <taxon>Pseudomonadota</taxon>
        <taxon>Alphaproteobacteria</taxon>
        <taxon>Hyphomicrobiales</taxon>
        <taxon>Phyllobacteriaceae</taxon>
        <taxon>Chelativorans</taxon>
    </lineage>
</organism>
<dbReference type="AlphaFoldDB" id="A0A9X3AZE5"/>
<name>A0A9X3AZE5_9HYPH</name>
<proteinExistence type="predicted"/>
<keyword evidence="2" id="KW-1185">Reference proteome</keyword>
<sequence length="66" mass="7216">MAKKQTAPAKNHPSHGIYVVEGEGDRAFWTRIGCAWLHQDGEGFNVSLSALPLSGRLVIRAKKEGQ</sequence>
<evidence type="ECO:0000313" key="1">
    <source>
        <dbReference type="EMBL" id="MCT8989629.1"/>
    </source>
</evidence>
<dbReference type="RefSeq" id="WP_261514487.1">
    <property type="nucleotide sequence ID" value="NZ_JAODNV010000006.1"/>
</dbReference>
<evidence type="ECO:0000313" key="2">
    <source>
        <dbReference type="Proteomes" id="UP001149009"/>
    </source>
</evidence>
<dbReference type="EMBL" id="JAODNV010000006">
    <property type="protein sequence ID" value="MCT8989629.1"/>
    <property type="molecule type" value="Genomic_DNA"/>
</dbReference>
<reference evidence="1" key="1">
    <citation type="submission" date="2022-08" db="EMBL/GenBank/DDBJ databases">
        <title>Chelativorans sichuanense sp. nov., a paraffin oil-degrading bacterium isolated from a mixture of oil-based drill cuttings and paddy soil.</title>
        <authorList>
            <person name="Yu J."/>
            <person name="Liu H."/>
            <person name="Chen Q."/>
        </authorList>
    </citation>
    <scope>NUCLEOTIDE SEQUENCE</scope>
    <source>
        <strain evidence="1">SCAU 2101</strain>
    </source>
</reference>
<comment type="caution">
    <text evidence="1">The sequence shown here is derived from an EMBL/GenBank/DDBJ whole genome shotgun (WGS) entry which is preliminary data.</text>
</comment>
<protein>
    <submittedName>
        <fullName evidence="1">Uncharacterized protein</fullName>
    </submittedName>
</protein>
<accession>A0A9X3AZE5</accession>
<dbReference type="Proteomes" id="UP001149009">
    <property type="component" value="Unassembled WGS sequence"/>
</dbReference>
<gene>
    <name evidence="1" type="ORF">NYR54_04865</name>
</gene>